<proteinExistence type="predicted"/>
<dbReference type="AlphaFoldDB" id="A0A645IWK9"/>
<protein>
    <submittedName>
        <fullName evidence="1">Uncharacterized protein</fullName>
    </submittedName>
</protein>
<organism evidence="1">
    <name type="scientific">bioreactor metagenome</name>
    <dbReference type="NCBI Taxonomy" id="1076179"/>
    <lineage>
        <taxon>unclassified sequences</taxon>
        <taxon>metagenomes</taxon>
        <taxon>ecological metagenomes</taxon>
    </lineage>
</organism>
<sequence length="52" mass="6135">MKLRSIDLLNPQVFQPDGCPHNVNNRIDCTDFMEMNLFDVYPMYLGFRLSQP</sequence>
<evidence type="ECO:0000313" key="1">
    <source>
        <dbReference type="EMBL" id="MPN55721.1"/>
    </source>
</evidence>
<reference evidence="1" key="1">
    <citation type="submission" date="2019-08" db="EMBL/GenBank/DDBJ databases">
        <authorList>
            <person name="Kucharzyk K."/>
            <person name="Murdoch R.W."/>
            <person name="Higgins S."/>
            <person name="Loffler F."/>
        </authorList>
    </citation>
    <scope>NUCLEOTIDE SEQUENCE</scope>
</reference>
<name>A0A645IWK9_9ZZZZ</name>
<gene>
    <name evidence="1" type="ORF">SDC9_203405</name>
</gene>
<dbReference type="EMBL" id="VSSQ01125273">
    <property type="protein sequence ID" value="MPN55721.1"/>
    <property type="molecule type" value="Genomic_DNA"/>
</dbReference>
<accession>A0A645IWK9</accession>
<comment type="caution">
    <text evidence="1">The sequence shown here is derived from an EMBL/GenBank/DDBJ whole genome shotgun (WGS) entry which is preliminary data.</text>
</comment>